<dbReference type="InterPro" id="IPR050891">
    <property type="entry name" value="TatD-type_Hydrolase"/>
</dbReference>
<evidence type="ECO:0000256" key="5">
    <source>
        <dbReference type="PIRSR" id="PIRSR005902-1"/>
    </source>
</evidence>
<dbReference type="OrthoDB" id="6079689at2759"/>
<comment type="similarity">
    <text evidence="1">Belongs to the metallo-dependent hydrolases superfamily. TatD-type hydrolase family.</text>
</comment>
<evidence type="ECO:0000256" key="1">
    <source>
        <dbReference type="ARBA" id="ARBA00009275"/>
    </source>
</evidence>
<dbReference type="Gene3D" id="3.20.20.140">
    <property type="entry name" value="Metal-dependent hydrolases"/>
    <property type="match status" value="1"/>
</dbReference>
<evidence type="ECO:0000313" key="6">
    <source>
        <dbReference type="EMBL" id="KAJ2779791.1"/>
    </source>
</evidence>
<dbReference type="PIRSF" id="PIRSF005902">
    <property type="entry name" value="DNase_TatD"/>
    <property type="match status" value="1"/>
</dbReference>
<dbReference type="AlphaFoldDB" id="A0A9W8H7J9"/>
<dbReference type="Pfam" id="PF01026">
    <property type="entry name" value="TatD_DNase"/>
    <property type="match status" value="1"/>
</dbReference>
<dbReference type="InterPro" id="IPR032466">
    <property type="entry name" value="Metal_Hydrolase"/>
</dbReference>
<feature type="binding site" evidence="5">
    <location>
        <position position="105"/>
    </location>
    <ligand>
        <name>a divalent metal cation</name>
        <dbReference type="ChEBI" id="CHEBI:60240"/>
        <label>2</label>
    </ligand>
</feature>
<reference evidence="6" key="1">
    <citation type="submission" date="2022-07" db="EMBL/GenBank/DDBJ databases">
        <title>Phylogenomic reconstructions and comparative analyses of Kickxellomycotina fungi.</title>
        <authorList>
            <person name="Reynolds N.K."/>
            <person name="Stajich J.E."/>
            <person name="Barry K."/>
            <person name="Grigoriev I.V."/>
            <person name="Crous P."/>
            <person name="Smith M.E."/>
        </authorList>
    </citation>
    <scope>NUCLEOTIDE SEQUENCE</scope>
    <source>
        <strain evidence="6">NBRC 105414</strain>
    </source>
</reference>
<protein>
    <submittedName>
        <fullName evidence="6">Uncharacterized protein</fullName>
    </submittedName>
</protein>
<dbReference type="EMBL" id="JANBUL010000163">
    <property type="protein sequence ID" value="KAJ2779791.1"/>
    <property type="molecule type" value="Genomic_DNA"/>
</dbReference>
<keyword evidence="4" id="KW-0378">Hydrolase</keyword>
<dbReference type="PANTHER" id="PTHR10060:SF15">
    <property type="entry name" value="DEOXYRIBONUCLEASE TATDN1"/>
    <property type="match status" value="1"/>
</dbReference>
<dbReference type="InterPro" id="IPR001130">
    <property type="entry name" value="TatD-like"/>
</dbReference>
<dbReference type="PANTHER" id="PTHR10060">
    <property type="entry name" value="TATD FAMILY DEOXYRIBONUCLEASE"/>
    <property type="match status" value="1"/>
</dbReference>
<feature type="binding site" evidence="5">
    <location>
        <position position="178"/>
    </location>
    <ligand>
        <name>a divalent metal cation</name>
        <dbReference type="ChEBI" id="CHEBI:60240"/>
        <label>1</label>
    </ligand>
</feature>
<keyword evidence="2" id="KW-0540">Nuclease</keyword>
<dbReference type="Proteomes" id="UP001140217">
    <property type="component" value="Unassembled WGS sequence"/>
</dbReference>
<organism evidence="6 7">
    <name type="scientific">Coemansia javaensis</name>
    <dbReference type="NCBI Taxonomy" id="2761396"/>
    <lineage>
        <taxon>Eukaryota</taxon>
        <taxon>Fungi</taxon>
        <taxon>Fungi incertae sedis</taxon>
        <taxon>Zoopagomycota</taxon>
        <taxon>Kickxellomycotina</taxon>
        <taxon>Kickxellomycetes</taxon>
        <taxon>Kickxellales</taxon>
        <taxon>Kickxellaceae</taxon>
        <taxon>Coemansia</taxon>
    </lineage>
</organism>
<keyword evidence="3 5" id="KW-0479">Metal-binding</keyword>
<dbReference type="PROSITE" id="PS01091">
    <property type="entry name" value="TATD_3"/>
    <property type="match status" value="1"/>
</dbReference>
<dbReference type="InterPro" id="IPR018228">
    <property type="entry name" value="DNase_TatD-rel_CS"/>
</dbReference>
<dbReference type="GO" id="GO:0046872">
    <property type="term" value="F:metal ion binding"/>
    <property type="evidence" value="ECO:0007669"/>
    <property type="project" value="UniProtKB-KW"/>
</dbReference>
<keyword evidence="7" id="KW-1185">Reference proteome</keyword>
<feature type="binding site" evidence="5">
    <location>
        <position position="68"/>
    </location>
    <ligand>
        <name>a divalent metal cation</name>
        <dbReference type="ChEBI" id="CHEBI:60240"/>
        <label>1</label>
    </ligand>
</feature>
<dbReference type="CDD" id="cd01310">
    <property type="entry name" value="TatD_DNAse"/>
    <property type="match status" value="1"/>
</dbReference>
<comment type="caution">
    <text evidence="6">The sequence shown here is derived from an EMBL/GenBank/DDBJ whole genome shotgun (WGS) entry which is preliminary data.</text>
</comment>
<gene>
    <name evidence="6" type="ORF">H4R18_003819</name>
</gene>
<proteinExistence type="inferred from homology"/>
<sequence length="268" mass="29332">MMVTGGSLAESASAVGLCREHPGLFATVGCHPTRSSEPGKHPGGADAYFRGLRELIDQSRDRVVAVGECGLDYDRLQFADKAAQEQCFLRHFELAEATGLPMFLHNRNTGGDFVRMVRENRHRFSGGVVHSFTGSADEARELLELGLYIGINGCSLKTDENLAVVRGLPLDRLMIETDCPYCEIRSTHASHRVLAQSAGEPGAWAAPEAKRKERWSGECMVKGRNEPCMIREVLAVVARLHGAAEADVAERMFESTRAVFFGGIKHGF</sequence>
<evidence type="ECO:0000313" key="7">
    <source>
        <dbReference type="Proteomes" id="UP001140217"/>
    </source>
</evidence>
<evidence type="ECO:0000256" key="3">
    <source>
        <dbReference type="ARBA" id="ARBA00022723"/>
    </source>
</evidence>
<dbReference type="GO" id="GO:0005829">
    <property type="term" value="C:cytosol"/>
    <property type="evidence" value="ECO:0007669"/>
    <property type="project" value="TreeGrafter"/>
</dbReference>
<name>A0A9W8H7J9_9FUNG</name>
<dbReference type="SUPFAM" id="SSF51556">
    <property type="entry name" value="Metallo-dependent hydrolases"/>
    <property type="match status" value="1"/>
</dbReference>
<dbReference type="GO" id="GO:0008296">
    <property type="term" value="F:3'-5'-DNA exonuclease activity"/>
    <property type="evidence" value="ECO:0007669"/>
    <property type="project" value="TreeGrafter"/>
</dbReference>
<feature type="binding site" evidence="5">
    <location>
        <position position="130"/>
    </location>
    <ligand>
        <name>a divalent metal cation</name>
        <dbReference type="ChEBI" id="CHEBI:60240"/>
        <label>2</label>
    </ligand>
</feature>
<accession>A0A9W8H7J9</accession>
<evidence type="ECO:0000256" key="4">
    <source>
        <dbReference type="ARBA" id="ARBA00022801"/>
    </source>
</evidence>
<evidence type="ECO:0000256" key="2">
    <source>
        <dbReference type="ARBA" id="ARBA00022722"/>
    </source>
</evidence>